<accession>A0A9D2DRX8</accession>
<evidence type="ECO:0000313" key="1">
    <source>
        <dbReference type="EMBL" id="HIZ21910.1"/>
    </source>
</evidence>
<organism evidence="1 2">
    <name type="scientific">Candidatus Blautia faecigallinarum</name>
    <dbReference type="NCBI Taxonomy" id="2838488"/>
    <lineage>
        <taxon>Bacteria</taxon>
        <taxon>Bacillati</taxon>
        <taxon>Bacillota</taxon>
        <taxon>Clostridia</taxon>
        <taxon>Lachnospirales</taxon>
        <taxon>Lachnospiraceae</taxon>
        <taxon>Blautia</taxon>
    </lineage>
</organism>
<protein>
    <submittedName>
        <fullName evidence="1">Phosphohydrolase</fullName>
    </submittedName>
</protein>
<dbReference type="AlphaFoldDB" id="A0A9D2DRX8"/>
<reference evidence="1" key="2">
    <citation type="submission" date="2021-04" db="EMBL/GenBank/DDBJ databases">
        <authorList>
            <person name="Gilroy R."/>
        </authorList>
    </citation>
    <scope>NUCLEOTIDE SEQUENCE</scope>
    <source>
        <strain evidence="1">14324</strain>
    </source>
</reference>
<dbReference type="SUPFAM" id="SSF109604">
    <property type="entry name" value="HD-domain/PDEase-like"/>
    <property type="match status" value="1"/>
</dbReference>
<sequence length="177" mass="20120">MCTYSGKMLKPLEIRPEDISLKDISHALSLLCRGSGHLRCFYSVGQHCINCAREAGARGWGRRLVLACLVHDASEAYISDIIRPVKQHLAGYMEIEEKILSAVYEHFGLGDLSEEEYKMIRRIDDEMLENEIPVLMSRPGNGIPAKLYSEPDFSQRDMEQVEKEYAALARELTGREE</sequence>
<comment type="caution">
    <text evidence="1">The sequence shown here is derived from an EMBL/GenBank/DDBJ whole genome shotgun (WGS) entry which is preliminary data.</text>
</comment>
<name>A0A9D2DRX8_9FIRM</name>
<proteinExistence type="predicted"/>
<reference evidence="1" key="1">
    <citation type="journal article" date="2021" name="PeerJ">
        <title>Extensive microbial diversity within the chicken gut microbiome revealed by metagenomics and culture.</title>
        <authorList>
            <person name="Gilroy R."/>
            <person name="Ravi A."/>
            <person name="Getino M."/>
            <person name="Pursley I."/>
            <person name="Horton D.L."/>
            <person name="Alikhan N.F."/>
            <person name="Baker D."/>
            <person name="Gharbi K."/>
            <person name="Hall N."/>
            <person name="Watson M."/>
            <person name="Adriaenssens E.M."/>
            <person name="Foster-Nyarko E."/>
            <person name="Jarju S."/>
            <person name="Secka A."/>
            <person name="Antonio M."/>
            <person name="Oren A."/>
            <person name="Chaudhuri R.R."/>
            <person name="La Ragione R."/>
            <person name="Hildebrand F."/>
            <person name="Pallen M.J."/>
        </authorList>
    </citation>
    <scope>NUCLEOTIDE SEQUENCE</scope>
    <source>
        <strain evidence="1">14324</strain>
    </source>
</reference>
<gene>
    <name evidence="1" type="ORF">IAA21_03805</name>
</gene>
<dbReference type="EMBL" id="DXBU01000049">
    <property type="protein sequence ID" value="HIZ21910.1"/>
    <property type="molecule type" value="Genomic_DNA"/>
</dbReference>
<evidence type="ECO:0000313" key="2">
    <source>
        <dbReference type="Proteomes" id="UP000824041"/>
    </source>
</evidence>
<dbReference type="Gene3D" id="1.10.3210.10">
    <property type="entry name" value="Hypothetical protein af1432"/>
    <property type="match status" value="1"/>
</dbReference>
<dbReference type="Proteomes" id="UP000824041">
    <property type="component" value="Unassembled WGS sequence"/>
</dbReference>